<dbReference type="Proteomes" id="UP000809349">
    <property type="component" value="Unassembled WGS sequence"/>
</dbReference>
<dbReference type="Gene3D" id="3.30.70.270">
    <property type="match status" value="1"/>
</dbReference>
<keyword evidence="1" id="KW-0175">Coiled coil</keyword>
<feature type="transmembrane region" description="Helical" evidence="2">
    <location>
        <begin position="299"/>
        <end position="318"/>
    </location>
</feature>
<dbReference type="CDD" id="cd01949">
    <property type="entry name" value="GGDEF"/>
    <property type="match status" value="1"/>
</dbReference>
<dbReference type="EMBL" id="JAFBIL020000004">
    <property type="protein sequence ID" value="MBZ2207876.1"/>
    <property type="molecule type" value="Genomic_DNA"/>
</dbReference>
<dbReference type="Gene3D" id="3.30.450.20">
    <property type="entry name" value="PAS domain"/>
    <property type="match status" value="1"/>
</dbReference>
<sequence>MLRTPRIPPRLSSFVTVGVCATVGLTMLAMLALINHYAANYASQEAELRLQQLSWQMRDSLNRVVQQAGSDVSLVSGLSQVRQASDPAEVRSVLDNLQTTFPDYAWIGMTDNRGVIYASTSAMLEQADVSARPWFQSGKEGLRAVDYHPALLLGKLLPKAADPWRFVDVAAPVLGPDGEARGVIGVHLSWAWARRVAANLLTPALKEYGAEILVVRRDGTVLLGPAGMEEKKIATTSLTLAFAGATGALTEDWADGRTYLTGYTRTGDPADPASLEWAVLVRQPEATAMAGWNTLKWQILWISLLLGGALAWLAASLARKLTRPMNQLSRMMETRASGAAPADVAAIPEVYGFREAQVLSKAMRSMLEVERQHTRTLERMNEQLEAKVAERTAELHALAMSDTLTGLPNRRALMHMLPQALKRAVRLRRSCAVLFLDLDGFKGINDNYGHDEGDELLRQVGARIVATVRKTDMVARLAGDEFVVILEMLPTPADAEATALKLLPQLRLPFALANNVVSVGASIGVAVFMPEDPLDMAALLARADQAMYQAKADGKNRISLAPLAREALALA</sequence>
<dbReference type="InterPro" id="IPR029787">
    <property type="entry name" value="Nucleotide_cyclase"/>
</dbReference>
<dbReference type="Gene3D" id="6.10.340.10">
    <property type="match status" value="1"/>
</dbReference>
<name>A0ABS7SNW7_9BURK</name>
<gene>
    <name evidence="4" type="ORF">I4X03_011450</name>
</gene>
<accession>A0ABS7SNW7</accession>
<evidence type="ECO:0000259" key="3">
    <source>
        <dbReference type="PROSITE" id="PS50887"/>
    </source>
</evidence>
<protein>
    <submittedName>
        <fullName evidence="4">Sensor domain-containing diguanylate cyclase</fullName>
    </submittedName>
</protein>
<dbReference type="InterPro" id="IPR052163">
    <property type="entry name" value="DGC-Regulatory_Protein"/>
</dbReference>
<dbReference type="InterPro" id="IPR043128">
    <property type="entry name" value="Rev_trsase/Diguanyl_cyclase"/>
</dbReference>
<dbReference type="Pfam" id="PF00990">
    <property type="entry name" value="GGDEF"/>
    <property type="match status" value="1"/>
</dbReference>
<reference evidence="4 5" key="1">
    <citation type="submission" date="2021-08" db="EMBL/GenBank/DDBJ databases">
        <title>Massilia sp. R798.</title>
        <authorList>
            <person name="Baek J.H."/>
            <person name="Jung H.S."/>
            <person name="Kim K.R."/>
            <person name="Jeon C.O."/>
        </authorList>
    </citation>
    <scope>NUCLEOTIDE SEQUENCE [LARGE SCALE GENOMIC DNA]</scope>
    <source>
        <strain evidence="4 5">R798</strain>
    </source>
</reference>
<keyword evidence="5" id="KW-1185">Reference proteome</keyword>
<organism evidence="4 5">
    <name type="scientific">Massilia soli</name>
    <dbReference type="NCBI Taxonomy" id="2792854"/>
    <lineage>
        <taxon>Bacteria</taxon>
        <taxon>Pseudomonadati</taxon>
        <taxon>Pseudomonadota</taxon>
        <taxon>Betaproteobacteria</taxon>
        <taxon>Burkholderiales</taxon>
        <taxon>Oxalobacteraceae</taxon>
        <taxon>Telluria group</taxon>
        <taxon>Massilia</taxon>
    </lineage>
</organism>
<dbReference type="PANTHER" id="PTHR46663:SF2">
    <property type="entry name" value="GGDEF DOMAIN-CONTAINING PROTEIN"/>
    <property type="match status" value="1"/>
</dbReference>
<evidence type="ECO:0000313" key="4">
    <source>
        <dbReference type="EMBL" id="MBZ2207876.1"/>
    </source>
</evidence>
<evidence type="ECO:0000313" key="5">
    <source>
        <dbReference type="Proteomes" id="UP000809349"/>
    </source>
</evidence>
<dbReference type="SUPFAM" id="SSF55073">
    <property type="entry name" value="Nucleotide cyclase"/>
    <property type="match status" value="1"/>
</dbReference>
<keyword evidence="2" id="KW-0472">Membrane</keyword>
<proteinExistence type="predicted"/>
<feature type="coiled-coil region" evidence="1">
    <location>
        <begin position="367"/>
        <end position="394"/>
    </location>
</feature>
<dbReference type="SMART" id="SM00267">
    <property type="entry name" value="GGDEF"/>
    <property type="match status" value="1"/>
</dbReference>
<dbReference type="PROSITE" id="PS50887">
    <property type="entry name" value="GGDEF"/>
    <property type="match status" value="1"/>
</dbReference>
<comment type="caution">
    <text evidence="4">The sequence shown here is derived from an EMBL/GenBank/DDBJ whole genome shotgun (WGS) entry which is preliminary data.</text>
</comment>
<evidence type="ECO:0000256" key="1">
    <source>
        <dbReference type="SAM" id="Coils"/>
    </source>
</evidence>
<feature type="transmembrane region" description="Helical" evidence="2">
    <location>
        <begin position="12"/>
        <end position="34"/>
    </location>
</feature>
<dbReference type="PANTHER" id="PTHR46663">
    <property type="entry name" value="DIGUANYLATE CYCLASE DGCT-RELATED"/>
    <property type="match status" value="1"/>
</dbReference>
<dbReference type="InterPro" id="IPR000160">
    <property type="entry name" value="GGDEF_dom"/>
</dbReference>
<keyword evidence="2" id="KW-1133">Transmembrane helix</keyword>
<dbReference type="CDD" id="cd12914">
    <property type="entry name" value="PDC1_DGC_like"/>
    <property type="match status" value="1"/>
</dbReference>
<keyword evidence="2" id="KW-0812">Transmembrane</keyword>
<feature type="domain" description="GGDEF" evidence="3">
    <location>
        <begin position="429"/>
        <end position="563"/>
    </location>
</feature>
<dbReference type="NCBIfam" id="TIGR00254">
    <property type="entry name" value="GGDEF"/>
    <property type="match status" value="1"/>
</dbReference>
<evidence type="ECO:0000256" key="2">
    <source>
        <dbReference type="SAM" id="Phobius"/>
    </source>
</evidence>